<feature type="signal peptide" evidence="2">
    <location>
        <begin position="1"/>
        <end position="20"/>
    </location>
</feature>
<dbReference type="AlphaFoldDB" id="A0A2K8JWG0"/>
<evidence type="ECO:0000256" key="2">
    <source>
        <dbReference type="SAM" id="SignalP"/>
    </source>
</evidence>
<evidence type="ECO:0000313" key="4">
    <source>
        <dbReference type="EMBL" id="ATU82747.1"/>
    </source>
</evidence>
<accession>A0A2K8JWG0</accession>
<comment type="similarity">
    <text evidence="1">Belongs to the cystatin family.</text>
</comment>
<dbReference type="CDD" id="cd00042">
    <property type="entry name" value="CY"/>
    <property type="match status" value="1"/>
</dbReference>
<reference evidence="4" key="1">
    <citation type="submission" date="2016-10" db="EMBL/GenBank/DDBJ databases">
        <title>The assassin bug Pristhesancus plagipennis produces two different types of venom.</title>
        <authorList>
            <person name="Walker A.A."/>
            <person name="Herzig V."/>
            <person name="Jin J."/>
            <person name="Fry B.G."/>
            <person name="King G.F."/>
        </authorList>
    </citation>
    <scope>NUCLEOTIDE SEQUENCE</scope>
    <source>
        <tissue evidence="4">Venom/labial glands</tissue>
    </source>
</reference>
<protein>
    <submittedName>
        <fullName evidence="4">Secreted Cystatin-like protein</fullName>
    </submittedName>
</protein>
<dbReference type="InterPro" id="IPR018073">
    <property type="entry name" value="Prot_inh_cystat_CS"/>
</dbReference>
<dbReference type="Gene3D" id="3.10.450.10">
    <property type="match status" value="1"/>
</dbReference>
<feature type="chain" id="PRO_5014616411" evidence="2">
    <location>
        <begin position="21"/>
        <end position="115"/>
    </location>
</feature>
<sequence length="115" mass="12856">MSTLFNIIFIAILGLAFVSARIQKREEPCVGCPTPANVNDPELKNYVIAVMVQKNYPGDVIKIIKATQQVVAGIKYVVEFEAKIGGETKICDTSFVYQAWKEVKLEILDFECLVK</sequence>
<dbReference type="SMART" id="SM00043">
    <property type="entry name" value="CY"/>
    <property type="match status" value="1"/>
</dbReference>
<dbReference type="PROSITE" id="PS00287">
    <property type="entry name" value="CYSTATIN"/>
    <property type="match status" value="1"/>
</dbReference>
<dbReference type="Pfam" id="PF00031">
    <property type="entry name" value="Cystatin"/>
    <property type="match status" value="1"/>
</dbReference>
<evidence type="ECO:0000259" key="3">
    <source>
        <dbReference type="SMART" id="SM00043"/>
    </source>
</evidence>
<name>A0A2K8JWG0_PRIPG</name>
<evidence type="ECO:0000256" key="1">
    <source>
        <dbReference type="ARBA" id="ARBA00009403"/>
    </source>
</evidence>
<feature type="domain" description="Cystatin" evidence="3">
    <location>
        <begin position="28"/>
        <end position="113"/>
    </location>
</feature>
<dbReference type="SUPFAM" id="SSF54403">
    <property type="entry name" value="Cystatin/monellin"/>
    <property type="match status" value="1"/>
</dbReference>
<keyword evidence="2" id="KW-0732">Signal</keyword>
<organism evidence="4">
    <name type="scientific">Pristhesancus plagipennis</name>
    <name type="common">Common assassin bug</name>
    <dbReference type="NCBI Taxonomy" id="1955184"/>
    <lineage>
        <taxon>Eukaryota</taxon>
        <taxon>Metazoa</taxon>
        <taxon>Ecdysozoa</taxon>
        <taxon>Arthropoda</taxon>
        <taxon>Hexapoda</taxon>
        <taxon>Insecta</taxon>
        <taxon>Pterygota</taxon>
        <taxon>Neoptera</taxon>
        <taxon>Paraneoptera</taxon>
        <taxon>Hemiptera</taxon>
        <taxon>Heteroptera</taxon>
        <taxon>Panheteroptera</taxon>
        <taxon>Cimicomorpha</taxon>
        <taxon>Reduviidae</taxon>
        <taxon>Harpactorinae</taxon>
        <taxon>Harpactorini</taxon>
        <taxon>Pristhesancus</taxon>
    </lineage>
</organism>
<dbReference type="EMBL" id="KY030996">
    <property type="protein sequence ID" value="ATU82747.1"/>
    <property type="molecule type" value="mRNA"/>
</dbReference>
<dbReference type="InterPro" id="IPR000010">
    <property type="entry name" value="Cystatin_dom"/>
</dbReference>
<dbReference type="GO" id="GO:0004869">
    <property type="term" value="F:cysteine-type endopeptidase inhibitor activity"/>
    <property type="evidence" value="ECO:0007669"/>
    <property type="project" value="InterPro"/>
</dbReference>
<dbReference type="InterPro" id="IPR046350">
    <property type="entry name" value="Cystatin_sf"/>
</dbReference>
<proteinExistence type="evidence at transcript level"/>